<comment type="subcellular location">
    <subcellularLocation>
        <location evidence="1">Membrane</location>
        <topology evidence="1">Single-pass membrane protein</topology>
    </subcellularLocation>
</comment>
<reference evidence="9" key="1">
    <citation type="submission" date="2017-01" db="EMBL/GenBank/DDBJ databases">
        <title>Comparative genomics of anhydrobiosis in the tardigrade Hypsibius dujardini.</title>
        <authorList>
            <person name="Yoshida Y."/>
            <person name="Koutsovoulos G."/>
            <person name="Laetsch D."/>
            <person name="Stevens L."/>
            <person name="Kumar S."/>
            <person name="Horikawa D."/>
            <person name="Ishino K."/>
            <person name="Komine S."/>
            <person name="Tomita M."/>
            <person name="Blaxter M."/>
            <person name="Arakawa K."/>
        </authorList>
    </citation>
    <scope>NUCLEOTIDE SEQUENCE [LARGE SCALE GENOMIC DNA]</scope>
    <source>
        <strain evidence="9">Z151</strain>
    </source>
</reference>
<keyword evidence="4" id="KW-1133">Transmembrane helix</keyword>
<dbReference type="AlphaFoldDB" id="A0A1W0WS99"/>
<evidence type="ECO:0000313" key="9">
    <source>
        <dbReference type="Proteomes" id="UP000192578"/>
    </source>
</evidence>
<evidence type="ECO:0000256" key="6">
    <source>
        <dbReference type="SAM" id="MobiDB-lite"/>
    </source>
</evidence>
<dbReference type="Gene3D" id="3.40.30.10">
    <property type="entry name" value="Glutaredoxin"/>
    <property type="match status" value="1"/>
</dbReference>
<evidence type="ECO:0000259" key="7">
    <source>
        <dbReference type="Pfam" id="PF22441"/>
    </source>
</evidence>
<dbReference type="Proteomes" id="UP000192578">
    <property type="component" value="Unassembled WGS sequence"/>
</dbReference>
<sequence length="277" mass="31651">MEAETGAQPEVELLIRASTIDGRRKGACLFCQEYFMDLYLLAELKTITLKVTTVDMQKPPADFRSNFEAAHPPILIHDGIIISENDRIERHIMKEIPGGHNLFVQDRETETKIENLYKKFKMFLTQNTEQTRNGLLNCLRNIDAHLAQKDSRFLTGESICCFDCELMPRLQNIRIAGKHFYNFEIPSDMQYLWRYIDTMYHLPAFLESCPADQDIIHHYKLQLGMKMSKHEELEEPSITKTVPHGKSNGNGDHYSNGHHGGYKNGSGGSSVAADDDD</sequence>
<protein>
    <submittedName>
        <fullName evidence="8">Chloride intracellular channel exc-4</fullName>
    </submittedName>
</protein>
<accession>A0A1W0WS99</accession>
<feature type="compositionally biased region" description="Gly residues" evidence="6">
    <location>
        <begin position="258"/>
        <end position="268"/>
    </location>
</feature>
<dbReference type="EMBL" id="MTYJ01000053">
    <property type="protein sequence ID" value="OQV18076.1"/>
    <property type="molecule type" value="Genomic_DNA"/>
</dbReference>
<gene>
    <name evidence="8" type="ORF">BV898_07847</name>
</gene>
<comment type="similarity">
    <text evidence="2">Belongs to the chloride channel CLIC family.</text>
</comment>
<feature type="domain" description="CLIC N-terminal" evidence="7">
    <location>
        <begin position="9"/>
        <end position="92"/>
    </location>
</feature>
<dbReference type="SUPFAM" id="SSF52833">
    <property type="entry name" value="Thioredoxin-like"/>
    <property type="match status" value="1"/>
</dbReference>
<dbReference type="SUPFAM" id="SSF47616">
    <property type="entry name" value="GST C-terminal domain-like"/>
    <property type="match status" value="1"/>
</dbReference>
<keyword evidence="3" id="KW-0812">Transmembrane</keyword>
<evidence type="ECO:0000256" key="1">
    <source>
        <dbReference type="ARBA" id="ARBA00004167"/>
    </source>
</evidence>
<keyword evidence="5" id="KW-0472">Membrane</keyword>
<evidence type="ECO:0000256" key="2">
    <source>
        <dbReference type="ARBA" id="ARBA00007655"/>
    </source>
</evidence>
<evidence type="ECO:0000256" key="3">
    <source>
        <dbReference type="ARBA" id="ARBA00022692"/>
    </source>
</evidence>
<dbReference type="GO" id="GO:0005254">
    <property type="term" value="F:chloride channel activity"/>
    <property type="evidence" value="ECO:0007669"/>
    <property type="project" value="TreeGrafter"/>
</dbReference>
<dbReference type="PANTHER" id="PTHR43920:SF5">
    <property type="entry name" value="CHLORIDE INTRACELLULAR CHANNEL CLIC"/>
    <property type="match status" value="1"/>
</dbReference>
<evidence type="ECO:0000256" key="5">
    <source>
        <dbReference type="ARBA" id="ARBA00023136"/>
    </source>
</evidence>
<dbReference type="Gene3D" id="1.20.1050.10">
    <property type="match status" value="1"/>
</dbReference>
<comment type="caution">
    <text evidence="8">The sequence shown here is derived from an EMBL/GenBank/DDBJ whole genome shotgun (WGS) entry which is preliminary data.</text>
</comment>
<evidence type="ECO:0000256" key="4">
    <source>
        <dbReference type="ARBA" id="ARBA00022989"/>
    </source>
</evidence>
<evidence type="ECO:0000313" key="8">
    <source>
        <dbReference type="EMBL" id="OQV18076.1"/>
    </source>
</evidence>
<dbReference type="Pfam" id="PF22441">
    <property type="entry name" value="CLIC-like_N"/>
    <property type="match status" value="1"/>
</dbReference>
<keyword evidence="9" id="KW-1185">Reference proteome</keyword>
<proteinExistence type="inferred from homology"/>
<dbReference type="OrthoDB" id="1935530at2759"/>
<dbReference type="GO" id="GO:0005737">
    <property type="term" value="C:cytoplasm"/>
    <property type="evidence" value="ECO:0007669"/>
    <property type="project" value="TreeGrafter"/>
</dbReference>
<dbReference type="GO" id="GO:0016324">
    <property type="term" value="C:apical plasma membrane"/>
    <property type="evidence" value="ECO:0007669"/>
    <property type="project" value="TreeGrafter"/>
</dbReference>
<dbReference type="InterPro" id="IPR036249">
    <property type="entry name" value="Thioredoxin-like_sf"/>
</dbReference>
<dbReference type="FunFam" id="3.40.30.10:FF:000188">
    <property type="entry name" value="Chloride intracellular channel exc-4"/>
    <property type="match status" value="1"/>
</dbReference>
<dbReference type="InterPro" id="IPR053823">
    <property type="entry name" value="CLIC_N"/>
</dbReference>
<dbReference type="PANTHER" id="PTHR43920">
    <property type="entry name" value="CHLORIDE INTRACELLULAR CHANNEL, ISOFORM A"/>
    <property type="match status" value="1"/>
</dbReference>
<organism evidence="8 9">
    <name type="scientific">Hypsibius exemplaris</name>
    <name type="common">Freshwater tardigrade</name>
    <dbReference type="NCBI Taxonomy" id="2072580"/>
    <lineage>
        <taxon>Eukaryota</taxon>
        <taxon>Metazoa</taxon>
        <taxon>Ecdysozoa</taxon>
        <taxon>Tardigrada</taxon>
        <taxon>Eutardigrada</taxon>
        <taxon>Parachela</taxon>
        <taxon>Hypsibioidea</taxon>
        <taxon>Hypsibiidae</taxon>
        <taxon>Hypsibius</taxon>
    </lineage>
</organism>
<name>A0A1W0WS99_HYPEX</name>
<dbReference type="InterPro" id="IPR036282">
    <property type="entry name" value="Glutathione-S-Trfase_C_sf"/>
</dbReference>
<feature type="region of interest" description="Disordered" evidence="6">
    <location>
        <begin position="230"/>
        <end position="277"/>
    </location>
</feature>
<dbReference type="CDD" id="cd03061">
    <property type="entry name" value="GST_N_CLIC"/>
    <property type="match status" value="1"/>
</dbReference>